<accession>A0ABY8JM38</accession>
<gene>
    <name evidence="2" type="ORF">QA636_14985</name>
</gene>
<evidence type="ECO:0000256" key="1">
    <source>
        <dbReference type="SAM" id="Phobius"/>
    </source>
</evidence>
<keyword evidence="1" id="KW-1133">Transmembrane helix</keyword>
<evidence type="ECO:0000313" key="3">
    <source>
        <dbReference type="Proteomes" id="UP001221546"/>
    </source>
</evidence>
<sequence>MSATTVIAQKPAAVTSWIQAYWFRSGGLLAISICRILLFIAVYKHALLRDCSALLAGGASYYDTVPLASYNPKGLVQLFTSAPPPAWFVSVVVTIANWSTLAAIIGLFTRSSMILSVLSVSFLLGLSFSWEPYWSHGSNVVMLAGIAMMFGRAGDYLSFDYVIRRYWLNWPASRLFRDGSYWWPVLLAQIAVALFYFAGFFAKVTGPDWDSGLSWVFSDNLRNSLLRPLMIFDREVPWQVLVVASSPFLWKLVAAGHLANQALPLCVIAATHKPRVRLIEGLVFAAGAPLLGIFMGFWNPYWMLLAAFFVDWDYFIGPKLEDTYAFSSGDIIPNGKDTDATAKLAPTYRAACLTFIAAFLLFDASTFLFRLSPVHKMYPFSWMGFYSSVEARPPYDWHQPYTIPSGQLLLHRKGAVEDIVSLWQLTSLYLPAFTNAPELERRADAVKAVEGLLEPYEHKPYDLNGRSFDVGGWDRIDLNAALIQIPAYPRETKRTIAHAALVASLDRRTGVIKAAGARQAMDPATGGTALTIETIGFEHPEISLFYRPDPWTNGDGQPLLPLPGAFRDNGFVIDEEKLDLPRPSWTPIVIRVREKDQMEMFDFFGPVLYR</sequence>
<keyword evidence="3" id="KW-1185">Reference proteome</keyword>
<dbReference type="EMBL" id="CP121646">
    <property type="protein sequence ID" value="WFU66727.1"/>
    <property type="molecule type" value="Genomic_DNA"/>
</dbReference>
<name>A0ABY8JM38_9BRAD</name>
<evidence type="ECO:0000313" key="2">
    <source>
        <dbReference type="EMBL" id="WFU66727.1"/>
    </source>
</evidence>
<proteinExistence type="predicted"/>
<protein>
    <recommendedName>
        <fullName evidence="4">HTTM domain-containing protein</fullName>
    </recommendedName>
</protein>
<feature type="transmembrane region" description="Helical" evidence="1">
    <location>
        <begin position="282"/>
        <end position="310"/>
    </location>
</feature>
<reference evidence="2 3" key="1">
    <citation type="submission" date="2023-04" db="EMBL/GenBank/DDBJ databases">
        <title>Australian commercial rhizobial inoculants.</title>
        <authorList>
            <person name="Kohlmeier M.G."/>
            <person name="O'Hara G.W."/>
            <person name="Colombi E."/>
            <person name="Ramsay J.P."/>
            <person name="Terpolilli J."/>
        </authorList>
    </citation>
    <scope>NUCLEOTIDE SEQUENCE [LARGE SCALE GENOMIC DNA]</scope>
    <source>
        <strain evidence="2 3">CB627</strain>
    </source>
</reference>
<keyword evidence="1" id="KW-0472">Membrane</keyword>
<dbReference type="Proteomes" id="UP001221546">
    <property type="component" value="Chromosome"/>
</dbReference>
<dbReference type="RefSeq" id="WP_310885731.1">
    <property type="nucleotide sequence ID" value="NZ_CP121646.1"/>
</dbReference>
<feature type="transmembrane region" description="Helical" evidence="1">
    <location>
        <begin position="348"/>
        <end position="369"/>
    </location>
</feature>
<feature type="transmembrane region" description="Helical" evidence="1">
    <location>
        <begin position="86"/>
        <end position="108"/>
    </location>
</feature>
<feature type="transmembrane region" description="Helical" evidence="1">
    <location>
        <begin position="21"/>
        <end position="43"/>
    </location>
</feature>
<feature type="transmembrane region" description="Helical" evidence="1">
    <location>
        <begin position="115"/>
        <end position="134"/>
    </location>
</feature>
<keyword evidence="1" id="KW-0812">Transmembrane</keyword>
<feature type="transmembrane region" description="Helical" evidence="1">
    <location>
        <begin position="140"/>
        <end position="159"/>
    </location>
</feature>
<feature type="transmembrane region" description="Helical" evidence="1">
    <location>
        <begin position="180"/>
        <end position="202"/>
    </location>
</feature>
<feature type="transmembrane region" description="Helical" evidence="1">
    <location>
        <begin position="248"/>
        <end position="270"/>
    </location>
</feature>
<organism evidence="2 3">
    <name type="scientific">Bradyrhizobium brasilense</name>
    <dbReference type="NCBI Taxonomy" id="1419277"/>
    <lineage>
        <taxon>Bacteria</taxon>
        <taxon>Pseudomonadati</taxon>
        <taxon>Pseudomonadota</taxon>
        <taxon>Alphaproteobacteria</taxon>
        <taxon>Hyphomicrobiales</taxon>
        <taxon>Nitrobacteraceae</taxon>
        <taxon>Bradyrhizobium</taxon>
    </lineage>
</organism>
<evidence type="ECO:0008006" key="4">
    <source>
        <dbReference type="Google" id="ProtNLM"/>
    </source>
</evidence>